<dbReference type="Proteomes" id="UP000014216">
    <property type="component" value="Unassembled WGS sequence"/>
</dbReference>
<dbReference type="Gene3D" id="3.30.465.10">
    <property type="match status" value="1"/>
</dbReference>
<dbReference type="InterPro" id="IPR022153">
    <property type="entry name" value="DUF3683"/>
</dbReference>
<dbReference type="GO" id="GO:0051536">
    <property type="term" value="F:iron-sulfur cluster binding"/>
    <property type="evidence" value="ECO:0007669"/>
    <property type="project" value="UniProtKB-KW"/>
</dbReference>
<keyword evidence="4" id="KW-0408">Iron</keyword>
<organism evidence="8 9">
    <name type="scientific">Desulfotignum phosphitoxidans DSM 13687</name>
    <dbReference type="NCBI Taxonomy" id="1286635"/>
    <lineage>
        <taxon>Bacteria</taxon>
        <taxon>Pseudomonadati</taxon>
        <taxon>Thermodesulfobacteriota</taxon>
        <taxon>Desulfobacteria</taxon>
        <taxon>Desulfobacterales</taxon>
        <taxon>Desulfobacteraceae</taxon>
        <taxon>Desulfotignum</taxon>
    </lineage>
</organism>
<dbReference type="InterPro" id="IPR016169">
    <property type="entry name" value="FAD-bd_PCMH_sub2"/>
</dbReference>
<name>S0G5A6_9BACT</name>
<dbReference type="PANTHER" id="PTHR42934:SF2">
    <property type="entry name" value="GLYCOLATE OXIDASE SUBUNIT GLCD"/>
    <property type="match status" value="1"/>
</dbReference>
<sequence length="1198" mass="133083">MRDPERKIPYNYTSAGDDPIIRHLFGSDVLQIIKTLETKKNTGRSARLLYRFMGDLFIIGRNPFLFQELVAHPVQRKQLFSEFEKDLDIIENAAKHPEVFQVLDACRQTLKKLVNQITTQAGFHRKIMRAFRPIVGKDNIYFDPFTLTAHATDATDWRRFLPKAVLRPDKESQVPELVTKIRELGLCIIPRGGGTGLTGGATPLTSDCVMINTEKLNRIGAIAPLAEVGDGTCFSIEVQAGVLTQDAKDAARDQGLIFATDPTSAWACTIGGNLAENAGGKTAVLFGTALDNVLSYRIVMPDGNVYTVSRKGHPGRKILYTDPVVFDVFDDTGEKVRTIELTGADIRKKGLGKDVTNKYLNGLPGIQKEGCDGIITWAQFILYPEFSFKKTCCIEFFGNDMTEAGQVITAISSTFAHKDPAVMALEHFDEAYIKAIDYKTKTALGNRLKAVLLVDLVSNDTDRLDQGVTTLASILAPFEKTGLTIAQTDEEATRFWEDRKRLGAIAAHTNAFKLNEDIVLPLTSLAQFVKFVDQTNLEEKAFNQARIIDNMVAYLDRAVPLSDPQWLKKKVGQAKDLAWSTKKKLPIASRDALEAGIHAKNFYTHVCESLRGYTHILEKLETIYDTTRARLIVVATHMHAGDGNVHVNIPVLSNDREMMERAALTADRIMEKAVALNGVVSGEHGIGITKFKYLSPGAVQALDQYRNQVDPDRIMNPGKLSEPDILNKVFTPSFNLLKLEARILKHGSLYDLAMNIANCVRCGKCKPMCPVFYPEKNMFFHPRNRNLALGSLIEALLYITQRTRSTGFQVLKNLEEIADHCTICHRCLTKCPVNIDSGDITIESREILKTMQFKHTPLATRTTLRYLADKRPLPNQLTRPWLLGAGTFFQRTGATLLSPVAGVKPFSGIRSMQVLRSKMPWPDASTLRSKVPMTLKNQALVLEPLEPAISTVFYFPGCGSERIYSRISRAALFILLSQHHRVILPPPFLCCGYPFLVNAQTKQFEELALKNTIVLTQIREMFNDLTFDAVVVSCGTCMESLGHLGVAQIFEAPVTDVSEYVLDRWTLPEPPATPCFYHAPCHDSLKDKGTALLKTHGFTVTSVSHCCSQAGTMALSRPDISHNMLVRKQDALTLAGNVTQKPRARILTNCPSCVQGLGRLTEVTPVHLAEALAEAMGGSLWKNKRLDELTASREIVTF</sequence>
<protein>
    <submittedName>
        <fullName evidence="8">FAD-binding oxidoreductase</fullName>
        <ecNumber evidence="8">1.1.2.4</ecNumber>
    </submittedName>
</protein>
<dbReference type="PROSITE" id="PS51379">
    <property type="entry name" value="4FE4S_FER_2"/>
    <property type="match status" value="1"/>
</dbReference>
<keyword evidence="8" id="KW-0560">Oxidoreductase</keyword>
<dbReference type="InterPro" id="IPR004017">
    <property type="entry name" value="Cys_rich_dom"/>
</dbReference>
<reference evidence="8 9" key="1">
    <citation type="journal article" date="2013" name="Genome Announc.">
        <title>Draft Genome Sequence of Desulfotignum phosphitoxidans DSM 13687 Strain FiPS-3.</title>
        <authorList>
            <person name="Poehlein A."/>
            <person name="Daniel R."/>
            <person name="Simeonova D.D."/>
        </authorList>
    </citation>
    <scope>NUCLEOTIDE SEQUENCE [LARGE SCALE GENOMIC DNA]</scope>
    <source>
        <strain evidence="8 9">DSM 13687</strain>
    </source>
</reference>
<dbReference type="EC" id="1.1.2.4" evidence="8"/>
<evidence type="ECO:0000256" key="3">
    <source>
        <dbReference type="ARBA" id="ARBA00022827"/>
    </source>
</evidence>
<dbReference type="Pfam" id="PF01565">
    <property type="entry name" value="FAD_binding_4"/>
    <property type="match status" value="1"/>
</dbReference>
<comment type="caution">
    <text evidence="8">The sequence shown here is derived from an EMBL/GenBank/DDBJ whole genome shotgun (WGS) entry which is preliminary data.</text>
</comment>
<dbReference type="InterPro" id="IPR004113">
    <property type="entry name" value="FAD-bd_oxidored_4_C"/>
</dbReference>
<feature type="domain" description="FAD-binding PCMH-type" evidence="7">
    <location>
        <begin position="158"/>
        <end position="385"/>
    </location>
</feature>
<dbReference type="SUPFAM" id="SSF55103">
    <property type="entry name" value="FAD-linked oxidases, C-terminal domain"/>
    <property type="match status" value="1"/>
</dbReference>
<dbReference type="GO" id="GO:0046872">
    <property type="term" value="F:metal ion binding"/>
    <property type="evidence" value="ECO:0007669"/>
    <property type="project" value="UniProtKB-KW"/>
</dbReference>
<dbReference type="PANTHER" id="PTHR42934">
    <property type="entry name" value="GLYCOLATE OXIDASE SUBUNIT GLCD"/>
    <property type="match status" value="1"/>
</dbReference>
<dbReference type="Pfam" id="PF12447">
    <property type="entry name" value="DUF3683"/>
    <property type="match status" value="1"/>
</dbReference>
<evidence type="ECO:0000259" key="6">
    <source>
        <dbReference type="PROSITE" id="PS51379"/>
    </source>
</evidence>
<dbReference type="InterPro" id="IPR016164">
    <property type="entry name" value="FAD-linked_Oxase-like_C"/>
</dbReference>
<dbReference type="GO" id="GO:0004458">
    <property type="term" value="F:D-lactate dehydrogenase (cytochrome) activity"/>
    <property type="evidence" value="ECO:0007669"/>
    <property type="project" value="UniProtKB-EC"/>
</dbReference>
<keyword evidence="9" id="KW-1185">Reference proteome</keyword>
<evidence type="ECO:0000313" key="8">
    <source>
        <dbReference type="EMBL" id="EMS79296.1"/>
    </source>
</evidence>
<keyword evidence="1" id="KW-0285">Flavoprotein</keyword>
<dbReference type="InterPro" id="IPR017900">
    <property type="entry name" value="4Fe4S_Fe_S_CS"/>
</dbReference>
<dbReference type="Gene3D" id="1.10.1060.10">
    <property type="entry name" value="Alpha-helical ferredoxin"/>
    <property type="match status" value="1"/>
</dbReference>
<evidence type="ECO:0000256" key="5">
    <source>
        <dbReference type="ARBA" id="ARBA00023014"/>
    </source>
</evidence>
<evidence type="ECO:0000256" key="1">
    <source>
        <dbReference type="ARBA" id="ARBA00022630"/>
    </source>
</evidence>
<keyword evidence="3" id="KW-0274">FAD</keyword>
<accession>S0G5A6</accession>
<evidence type="ECO:0000256" key="2">
    <source>
        <dbReference type="ARBA" id="ARBA00022723"/>
    </source>
</evidence>
<dbReference type="RefSeq" id="WP_006966397.1">
    <property type="nucleotide sequence ID" value="NZ_APJX01000005.1"/>
</dbReference>
<dbReference type="SUPFAM" id="SSF56176">
    <property type="entry name" value="FAD-binding/transporter-associated domain-like"/>
    <property type="match status" value="1"/>
</dbReference>
<dbReference type="OrthoDB" id="9811557at2"/>
<gene>
    <name evidence="8" type="ORF">Dpo_5c02210</name>
</gene>
<dbReference type="InterPro" id="IPR009051">
    <property type="entry name" value="Helical_ferredxn"/>
</dbReference>
<keyword evidence="2" id="KW-0479">Metal-binding</keyword>
<proteinExistence type="predicted"/>
<dbReference type="InterPro" id="IPR016166">
    <property type="entry name" value="FAD-bd_PCMH"/>
</dbReference>
<dbReference type="PATRIC" id="fig|1286635.3.peg.2694"/>
<dbReference type="Gene3D" id="3.30.70.2740">
    <property type="match status" value="1"/>
</dbReference>
<keyword evidence="5" id="KW-0411">Iron-sulfur</keyword>
<dbReference type="PROSITE" id="PS00198">
    <property type="entry name" value="4FE4S_FER_1"/>
    <property type="match status" value="1"/>
</dbReference>
<feature type="domain" description="4Fe-4S ferredoxin-type" evidence="6">
    <location>
        <begin position="750"/>
        <end position="779"/>
    </location>
</feature>
<evidence type="ECO:0000256" key="4">
    <source>
        <dbReference type="ARBA" id="ARBA00023004"/>
    </source>
</evidence>
<dbReference type="InterPro" id="IPR017896">
    <property type="entry name" value="4Fe4S_Fe-S-bd"/>
</dbReference>
<dbReference type="InterPro" id="IPR036318">
    <property type="entry name" value="FAD-bd_PCMH-like_sf"/>
</dbReference>
<dbReference type="InterPro" id="IPR051914">
    <property type="entry name" value="FAD-linked_OxidoTrans_Type4"/>
</dbReference>
<dbReference type="SUPFAM" id="SSF46548">
    <property type="entry name" value="alpha-helical ferredoxin"/>
    <property type="match status" value="1"/>
</dbReference>
<dbReference type="GO" id="GO:0071949">
    <property type="term" value="F:FAD binding"/>
    <property type="evidence" value="ECO:0007669"/>
    <property type="project" value="InterPro"/>
</dbReference>
<dbReference type="PROSITE" id="PS51387">
    <property type="entry name" value="FAD_PCMH"/>
    <property type="match status" value="1"/>
</dbReference>
<dbReference type="Pfam" id="PF02754">
    <property type="entry name" value="CCG"/>
    <property type="match status" value="2"/>
</dbReference>
<dbReference type="InterPro" id="IPR006094">
    <property type="entry name" value="Oxid_FAD_bind_N"/>
</dbReference>
<dbReference type="Pfam" id="PF02913">
    <property type="entry name" value="FAD-oxidase_C"/>
    <property type="match status" value="2"/>
</dbReference>
<dbReference type="Pfam" id="PF13183">
    <property type="entry name" value="Fer4_8"/>
    <property type="match status" value="1"/>
</dbReference>
<evidence type="ECO:0000259" key="7">
    <source>
        <dbReference type="PROSITE" id="PS51387"/>
    </source>
</evidence>
<dbReference type="EMBL" id="APJX01000005">
    <property type="protein sequence ID" value="EMS79296.1"/>
    <property type="molecule type" value="Genomic_DNA"/>
</dbReference>
<dbReference type="AlphaFoldDB" id="S0G5A6"/>
<evidence type="ECO:0000313" key="9">
    <source>
        <dbReference type="Proteomes" id="UP000014216"/>
    </source>
</evidence>